<dbReference type="InterPro" id="IPR036241">
    <property type="entry name" value="NSFL1C_SEP_dom_sf"/>
</dbReference>
<dbReference type="EMBL" id="CAAE01014587">
    <property type="protein sequence ID" value="CAG00026.1"/>
    <property type="molecule type" value="Genomic_DNA"/>
</dbReference>
<dbReference type="CDD" id="cd17077">
    <property type="entry name" value="UBX_UBXN11"/>
    <property type="match status" value="1"/>
</dbReference>
<evidence type="ECO:0000313" key="3">
    <source>
        <dbReference type="EMBL" id="CAG00026.1"/>
    </source>
</evidence>
<evidence type="ECO:0000259" key="1">
    <source>
        <dbReference type="PROSITE" id="PS50053"/>
    </source>
</evidence>
<dbReference type="PANTHER" id="PTHR23333:SF4">
    <property type="entry name" value="UBX DOMAIN-CONTAINING PROTEIN 11"/>
    <property type="match status" value="1"/>
</dbReference>
<dbReference type="PROSITE" id="PS50053">
    <property type="entry name" value="UBIQUITIN_2"/>
    <property type="match status" value="1"/>
</dbReference>
<evidence type="ECO:0000259" key="2">
    <source>
        <dbReference type="PROSITE" id="PS51399"/>
    </source>
</evidence>
<feature type="domain" description="Ubiquitin-like" evidence="1">
    <location>
        <begin position="182"/>
        <end position="259"/>
    </location>
</feature>
<dbReference type="GO" id="GO:0043130">
    <property type="term" value="F:ubiquitin binding"/>
    <property type="evidence" value="ECO:0007669"/>
    <property type="project" value="TreeGrafter"/>
</dbReference>
<gene>
    <name evidence="3" type="ORF">GSTENG00018321001</name>
</gene>
<dbReference type="KEGG" id="tng:GSTEN00018321G001"/>
<dbReference type="AlphaFoldDB" id="Q4SH56"/>
<sequence>MTVRGQTKEIKLKVTLHPSSNKNVIIYTPNTQVFCLQDRKISALEKQLQPLCESDASAPNFGLNFDLLLQRIRELNVLAGEGESFVQLTATGAQLVAKQAVRLSLYRDGMVVFEGPFRSYQDHSTQVSGEGPRLHAADASILPSSHLQQFLQDLMDGSRQKKRGVCVQACGEWIHTTSPNLVTLKIKSEDGSHIFLLKMCFSETIGHLRRYLDEHRGSSLAGYDIVSVHPWRRYSDGSQTLGSCGFTRNTTLLLQTKKG</sequence>
<dbReference type="SUPFAM" id="SSF102848">
    <property type="entry name" value="NSFL1 (p97 ATPase) cofactor p47, SEP domain"/>
    <property type="match status" value="1"/>
</dbReference>
<reference evidence="3" key="2">
    <citation type="submission" date="2004-02" db="EMBL/GenBank/DDBJ databases">
        <authorList>
            <consortium name="Genoscope"/>
            <consortium name="Whitehead Institute Centre for Genome Research"/>
        </authorList>
    </citation>
    <scope>NUCLEOTIDE SEQUENCE</scope>
</reference>
<dbReference type="Gene3D" id="3.10.20.90">
    <property type="entry name" value="Phosphatidylinositol 3-kinase Catalytic Subunit, Chain A, domain 1"/>
    <property type="match status" value="1"/>
</dbReference>
<dbReference type="InterPro" id="IPR012989">
    <property type="entry name" value="SEP_domain"/>
</dbReference>
<accession>Q4SH56</accession>
<reference evidence="3" key="1">
    <citation type="journal article" date="2004" name="Nature">
        <title>Genome duplication in the teleost fish Tetraodon nigroviridis reveals the early vertebrate proto-karyotype.</title>
        <authorList>
            <person name="Jaillon O."/>
            <person name="Aury J.-M."/>
            <person name="Brunet F."/>
            <person name="Petit J.-L."/>
            <person name="Stange-Thomann N."/>
            <person name="Mauceli E."/>
            <person name="Bouneau L."/>
            <person name="Fischer C."/>
            <person name="Ozouf-Costaz C."/>
            <person name="Bernot A."/>
            <person name="Nicaud S."/>
            <person name="Jaffe D."/>
            <person name="Fisher S."/>
            <person name="Lutfalla G."/>
            <person name="Dossat C."/>
            <person name="Segurens B."/>
            <person name="Dasilva C."/>
            <person name="Salanoubat M."/>
            <person name="Levy M."/>
            <person name="Boudet N."/>
            <person name="Castellano S."/>
            <person name="Anthouard V."/>
            <person name="Jubin C."/>
            <person name="Castelli V."/>
            <person name="Katinka M."/>
            <person name="Vacherie B."/>
            <person name="Biemont C."/>
            <person name="Skalli Z."/>
            <person name="Cattolico L."/>
            <person name="Poulain J."/>
            <person name="De Berardinis V."/>
            <person name="Cruaud C."/>
            <person name="Duprat S."/>
            <person name="Brottier P."/>
            <person name="Coutanceau J.-P."/>
            <person name="Gouzy J."/>
            <person name="Parra G."/>
            <person name="Lardier G."/>
            <person name="Chapple C."/>
            <person name="McKernan K.J."/>
            <person name="McEwan P."/>
            <person name="Bosak S."/>
            <person name="Kellis M."/>
            <person name="Volff J.-N."/>
            <person name="Guigo R."/>
            <person name="Zody M.C."/>
            <person name="Mesirov J."/>
            <person name="Lindblad-Toh K."/>
            <person name="Birren B."/>
            <person name="Nusbaum C."/>
            <person name="Kahn D."/>
            <person name="Robinson-Rechavi M."/>
            <person name="Laudet V."/>
            <person name="Schachter V."/>
            <person name="Quetier F."/>
            <person name="Saurin W."/>
            <person name="Scarpelli C."/>
            <person name="Wincker P."/>
            <person name="Lander E.S."/>
            <person name="Weissenbach J."/>
            <person name="Roest Crollius H."/>
        </authorList>
    </citation>
    <scope>NUCLEOTIDE SEQUENCE [LARGE SCALE GENOMIC DNA]</scope>
</reference>
<proteinExistence type="predicted"/>
<dbReference type="InterPro" id="IPR000626">
    <property type="entry name" value="Ubiquitin-like_dom"/>
</dbReference>
<dbReference type="GO" id="GO:0043161">
    <property type="term" value="P:proteasome-mediated ubiquitin-dependent protein catabolic process"/>
    <property type="evidence" value="ECO:0007669"/>
    <property type="project" value="TreeGrafter"/>
</dbReference>
<dbReference type="OrthoDB" id="25887at2759"/>
<protein>
    <submittedName>
        <fullName evidence="3">(spotted green pufferfish) hypothetical protein</fullName>
    </submittedName>
</protein>
<dbReference type="PANTHER" id="PTHR23333">
    <property type="entry name" value="UBX DOMAIN CONTAINING PROTEIN"/>
    <property type="match status" value="1"/>
</dbReference>
<dbReference type="InterPro" id="IPR029071">
    <property type="entry name" value="Ubiquitin-like_domsf"/>
</dbReference>
<organism evidence="3">
    <name type="scientific">Tetraodon nigroviridis</name>
    <name type="common">Spotted green pufferfish</name>
    <name type="synonym">Chelonodon nigroviridis</name>
    <dbReference type="NCBI Taxonomy" id="99883"/>
    <lineage>
        <taxon>Eukaryota</taxon>
        <taxon>Metazoa</taxon>
        <taxon>Chordata</taxon>
        <taxon>Craniata</taxon>
        <taxon>Vertebrata</taxon>
        <taxon>Euteleostomi</taxon>
        <taxon>Actinopterygii</taxon>
        <taxon>Neopterygii</taxon>
        <taxon>Teleostei</taxon>
        <taxon>Neoteleostei</taxon>
        <taxon>Acanthomorphata</taxon>
        <taxon>Eupercaria</taxon>
        <taxon>Tetraodontiformes</taxon>
        <taxon>Tetradontoidea</taxon>
        <taxon>Tetraodontidae</taxon>
        <taxon>Tetraodon</taxon>
    </lineage>
</organism>
<feature type="domain" description="SEP" evidence="2">
    <location>
        <begin position="98"/>
        <end position="168"/>
    </location>
</feature>
<comment type="caution">
    <text evidence="3">The sequence shown here is derived from an EMBL/GenBank/DDBJ whole genome shotgun (WGS) entry which is preliminary data.</text>
</comment>
<dbReference type="SUPFAM" id="SSF54236">
    <property type="entry name" value="Ubiquitin-like"/>
    <property type="match status" value="1"/>
</dbReference>
<name>Q4SH56_TETNG</name>
<dbReference type="PROSITE" id="PS51399">
    <property type="entry name" value="SEP"/>
    <property type="match status" value="1"/>
</dbReference>